<feature type="transmembrane region" description="Helical" evidence="5">
    <location>
        <begin position="73"/>
        <end position="92"/>
    </location>
</feature>
<evidence type="ECO:0000256" key="1">
    <source>
        <dbReference type="ARBA" id="ARBA00004370"/>
    </source>
</evidence>
<evidence type="ECO:0000256" key="2">
    <source>
        <dbReference type="ARBA" id="ARBA00022692"/>
    </source>
</evidence>
<dbReference type="RefSeq" id="WP_310339006.1">
    <property type="nucleotide sequence ID" value="NZ_JAVDXO010000001.1"/>
</dbReference>
<evidence type="ECO:0000259" key="6">
    <source>
        <dbReference type="Pfam" id="PF04116"/>
    </source>
</evidence>
<dbReference type="EMBL" id="JAVDXO010000001">
    <property type="protein sequence ID" value="MDR7305141.1"/>
    <property type="molecule type" value="Genomic_DNA"/>
</dbReference>
<protein>
    <submittedName>
        <fullName evidence="7">Sterol desaturase/sphingolipid hydroxylase (Fatty acid hydroxylase superfamily)</fullName>
    </submittedName>
</protein>
<dbReference type="Pfam" id="PF04116">
    <property type="entry name" value="FA_hydroxylase"/>
    <property type="match status" value="1"/>
</dbReference>
<reference evidence="7 8" key="1">
    <citation type="submission" date="2023-07" db="EMBL/GenBank/DDBJ databases">
        <title>Sorghum-associated microbial communities from plants grown in Nebraska, USA.</title>
        <authorList>
            <person name="Schachtman D."/>
        </authorList>
    </citation>
    <scope>NUCLEOTIDE SEQUENCE [LARGE SCALE GENOMIC DNA]</scope>
    <source>
        <strain evidence="7 8">BE308</strain>
    </source>
</reference>
<feature type="domain" description="Fatty acid hydroxylase" evidence="6">
    <location>
        <begin position="111"/>
        <end position="249"/>
    </location>
</feature>
<sequence>MGSLVSYFFYPLLLGTTLALYVGAQLHGWNLATVFAWMGGARMALMLAVEFAYPARPEWKMTWASFRRDLKYMAVNGGLMGLLKFGLGWLALDMSRFNTGIVTNTSVLVEFLALLLVFEFFQYWYHRLSHVGTGRWGAWLWKVHVAHHLPDKVYLLMHPVGHPWNLLISLALVQWPLVALGARPESIFLFNALMGLQGLVSHFNVDIKAGPLNYLLVGAELHRFHHSADIAEAKNFGVLTPFWDLVFGTFVYAPKRLPAALGVQTPNQYPASSELGKVLALPFRSEG</sequence>
<keyword evidence="3 5" id="KW-1133">Transmembrane helix</keyword>
<evidence type="ECO:0000313" key="8">
    <source>
        <dbReference type="Proteomes" id="UP001268089"/>
    </source>
</evidence>
<comment type="caution">
    <text evidence="7">The sequence shown here is derived from an EMBL/GenBank/DDBJ whole genome shotgun (WGS) entry which is preliminary data.</text>
</comment>
<dbReference type="InterPro" id="IPR006694">
    <property type="entry name" value="Fatty_acid_hydroxylase"/>
</dbReference>
<organism evidence="7 8">
    <name type="scientific">Rhodoferax saidenbachensis</name>
    <dbReference type="NCBI Taxonomy" id="1484693"/>
    <lineage>
        <taxon>Bacteria</taxon>
        <taxon>Pseudomonadati</taxon>
        <taxon>Pseudomonadota</taxon>
        <taxon>Betaproteobacteria</taxon>
        <taxon>Burkholderiales</taxon>
        <taxon>Comamonadaceae</taxon>
        <taxon>Rhodoferax</taxon>
    </lineage>
</organism>
<gene>
    <name evidence="7" type="ORF">J2X15_000407</name>
</gene>
<evidence type="ECO:0000256" key="3">
    <source>
        <dbReference type="ARBA" id="ARBA00022989"/>
    </source>
</evidence>
<dbReference type="PANTHER" id="PTHR11863">
    <property type="entry name" value="STEROL DESATURASE"/>
    <property type="match status" value="1"/>
</dbReference>
<name>A0ABU1ZJM7_9BURK</name>
<keyword evidence="2 5" id="KW-0812">Transmembrane</keyword>
<evidence type="ECO:0000256" key="4">
    <source>
        <dbReference type="ARBA" id="ARBA00023136"/>
    </source>
</evidence>
<feature type="transmembrane region" description="Helical" evidence="5">
    <location>
        <begin position="104"/>
        <end position="125"/>
    </location>
</feature>
<evidence type="ECO:0000256" key="5">
    <source>
        <dbReference type="SAM" id="Phobius"/>
    </source>
</evidence>
<keyword evidence="8" id="KW-1185">Reference proteome</keyword>
<comment type="subcellular location">
    <subcellularLocation>
        <location evidence="1">Membrane</location>
    </subcellularLocation>
</comment>
<dbReference type="InterPro" id="IPR050307">
    <property type="entry name" value="Sterol_Desaturase_Related"/>
</dbReference>
<accession>A0ABU1ZJM7</accession>
<dbReference type="Proteomes" id="UP001268089">
    <property type="component" value="Unassembled WGS sequence"/>
</dbReference>
<feature type="transmembrane region" description="Helical" evidence="5">
    <location>
        <begin position="34"/>
        <end position="53"/>
    </location>
</feature>
<proteinExistence type="predicted"/>
<keyword evidence="4 5" id="KW-0472">Membrane</keyword>
<feature type="transmembrane region" description="Helical" evidence="5">
    <location>
        <begin position="7"/>
        <end position="28"/>
    </location>
</feature>
<evidence type="ECO:0000313" key="7">
    <source>
        <dbReference type="EMBL" id="MDR7305141.1"/>
    </source>
</evidence>